<gene>
    <name evidence="2" type="ORF">K2U94_12860</name>
</gene>
<dbReference type="PANTHER" id="PTHR13754">
    <property type="entry name" value="METALLO-BETA-LACTAMASE SUPERFAMILY PROTEIN"/>
    <property type="match status" value="1"/>
</dbReference>
<keyword evidence="3" id="KW-1185">Reference proteome</keyword>
<sequence length="364" mass="39006">MASSALAALLSVLGDGARPARAEALAGAPPEVDRLDIRILVDSYQFAVAPGHKRKGAVEIDQFGWGIQPDKAPGRTLVSEFGLAMLAQSTRGSEKRLMLQDFAFTPEALINNMAMLGVDPSELDAMALSHGHYDHFGGMAGFLQKHGATLKPGLPLYVGGEEAFCSRTWTGPPVKGDFGAIDRNALAMAKVKTTFTEGPALIADHGFTTGPIGEKSFEKILSPSVMKIGIANGFGCYADKLPEDERAMTSTPDKFRHEIATAYNVKGRGLVVLTSCSHRGVVNAVKQAQAVSGIMKVHAVIGGYHLAPYKEDYVRQTIAALKELDVDYIVPLHCTGEPFYDLARAEMPDKVLRAFTGTRLTFGA</sequence>
<organism evidence="2 3">
    <name type="scientific">Candidatus Rhodoblastus alkanivorans</name>
    <dbReference type="NCBI Taxonomy" id="2954117"/>
    <lineage>
        <taxon>Bacteria</taxon>
        <taxon>Pseudomonadati</taxon>
        <taxon>Pseudomonadota</taxon>
        <taxon>Alphaproteobacteria</taxon>
        <taxon>Hyphomicrobiales</taxon>
        <taxon>Rhodoblastaceae</taxon>
        <taxon>Rhodoblastus</taxon>
    </lineage>
</organism>
<dbReference type="Proteomes" id="UP001139104">
    <property type="component" value="Unassembled WGS sequence"/>
</dbReference>
<evidence type="ECO:0000259" key="1">
    <source>
        <dbReference type="Pfam" id="PF00753"/>
    </source>
</evidence>
<dbReference type="Pfam" id="PF00753">
    <property type="entry name" value="Lactamase_B"/>
    <property type="match status" value="1"/>
</dbReference>
<evidence type="ECO:0000313" key="2">
    <source>
        <dbReference type="EMBL" id="MCI4683647.1"/>
    </source>
</evidence>
<reference evidence="2" key="1">
    <citation type="journal article" date="2022" name="ISME J.">
        <title>Identification of active gaseous-alkane degraders at natural gas seeps.</title>
        <authorList>
            <person name="Farhan Ul Haque M."/>
            <person name="Hernandez M."/>
            <person name="Crombie A.T."/>
            <person name="Murrell J.C."/>
        </authorList>
    </citation>
    <scope>NUCLEOTIDE SEQUENCE</scope>
    <source>
        <strain evidence="2">PC2</strain>
    </source>
</reference>
<dbReference type="InterPro" id="IPR052926">
    <property type="entry name" value="Metallo-beta-lactamase_dom"/>
</dbReference>
<dbReference type="InterPro" id="IPR041712">
    <property type="entry name" value="DHPS-like_MBL-fold"/>
</dbReference>
<dbReference type="InterPro" id="IPR036866">
    <property type="entry name" value="RibonucZ/Hydroxyglut_hydro"/>
</dbReference>
<feature type="domain" description="Metallo-beta-lactamase" evidence="1">
    <location>
        <begin position="115"/>
        <end position="149"/>
    </location>
</feature>
<dbReference type="SUPFAM" id="SSF56281">
    <property type="entry name" value="Metallo-hydrolase/oxidoreductase"/>
    <property type="match status" value="1"/>
</dbReference>
<accession>A0ABS9ZAI6</accession>
<evidence type="ECO:0000313" key="3">
    <source>
        <dbReference type="Proteomes" id="UP001139104"/>
    </source>
</evidence>
<name>A0ABS9ZAI6_9HYPH</name>
<dbReference type="PANTHER" id="PTHR13754:SF13">
    <property type="entry name" value="METALLO-BETA-LACTAMASE SUPERFAMILY PROTEIN (AFU_ORTHOLOGUE AFUA_3G07630)"/>
    <property type="match status" value="1"/>
</dbReference>
<proteinExistence type="predicted"/>
<protein>
    <submittedName>
        <fullName evidence="2">MBL fold metallo-hydrolase</fullName>
    </submittedName>
</protein>
<dbReference type="RefSeq" id="WP_243067588.1">
    <property type="nucleotide sequence ID" value="NZ_JAIVFK010000072.1"/>
</dbReference>
<dbReference type="CDD" id="cd07713">
    <property type="entry name" value="DHPS-like_MBL-fold"/>
    <property type="match status" value="1"/>
</dbReference>
<dbReference type="InterPro" id="IPR001279">
    <property type="entry name" value="Metallo-B-lactamas"/>
</dbReference>
<dbReference type="EMBL" id="JAIVFP010000001">
    <property type="protein sequence ID" value="MCI4683647.1"/>
    <property type="molecule type" value="Genomic_DNA"/>
</dbReference>
<comment type="caution">
    <text evidence="2">The sequence shown here is derived from an EMBL/GenBank/DDBJ whole genome shotgun (WGS) entry which is preliminary data.</text>
</comment>
<dbReference type="Gene3D" id="3.60.15.10">
    <property type="entry name" value="Ribonuclease Z/Hydroxyacylglutathione hydrolase-like"/>
    <property type="match status" value="1"/>
</dbReference>